<gene>
    <name evidence="5" type="ordered locus">Ilyop_0344</name>
</gene>
<keyword evidence="6" id="KW-1185">Reference proteome</keyword>
<dbReference type="Pfam" id="PF13847">
    <property type="entry name" value="Methyltransf_31"/>
    <property type="match status" value="1"/>
</dbReference>
<dbReference type="GO" id="GO:0046872">
    <property type="term" value="F:metal ion binding"/>
    <property type="evidence" value="ECO:0007669"/>
    <property type="project" value="UniProtKB-KW"/>
</dbReference>
<evidence type="ECO:0000313" key="6">
    <source>
        <dbReference type="Proteomes" id="UP000006875"/>
    </source>
</evidence>
<dbReference type="RefSeq" id="WP_013386803.1">
    <property type="nucleotide sequence ID" value="NC_014632.1"/>
</dbReference>
<proteinExistence type="predicted"/>
<organism evidence="5 6">
    <name type="scientific">Ilyobacter polytropus (strain ATCC 51220 / DSM 2926 / LMG 16218 / CuHBu1)</name>
    <dbReference type="NCBI Taxonomy" id="572544"/>
    <lineage>
        <taxon>Bacteria</taxon>
        <taxon>Fusobacteriati</taxon>
        <taxon>Fusobacteriota</taxon>
        <taxon>Fusobacteriia</taxon>
        <taxon>Fusobacteriales</taxon>
        <taxon>Fusobacteriaceae</taxon>
        <taxon>Ilyobacter</taxon>
    </lineage>
</organism>
<accession>E3HAY4</accession>
<dbReference type="STRING" id="572544.Ilyop_0344"/>
<name>E3HAY4_ILYPC</name>
<dbReference type="InterPro" id="IPR016718">
    <property type="entry name" value="rRNA_m1G-MeTrfase_A_prd"/>
</dbReference>
<dbReference type="Gene3D" id="3.40.50.150">
    <property type="entry name" value="Vaccinia Virus protein VP39"/>
    <property type="match status" value="1"/>
</dbReference>
<dbReference type="AlphaFoldDB" id="E3HAY4"/>
<dbReference type="Proteomes" id="UP000006875">
    <property type="component" value="Chromosome"/>
</dbReference>
<feature type="domain" description="23S rRNA (guanine(745)-N(1))-methyltransferase N-terminal" evidence="4">
    <location>
        <begin position="5"/>
        <end position="47"/>
    </location>
</feature>
<feature type="binding site" evidence="1">
    <location>
        <position position="9"/>
    </location>
    <ligand>
        <name>Zn(2+)</name>
        <dbReference type="ChEBI" id="CHEBI:29105"/>
    </ligand>
</feature>
<dbReference type="EMBL" id="CP002281">
    <property type="protein sequence ID" value="ADO82133.1"/>
    <property type="molecule type" value="Genomic_DNA"/>
</dbReference>
<dbReference type="eggNOG" id="COG2226">
    <property type="taxonomic scope" value="Bacteria"/>
</dbReference>
<feature type="binding site" evidence="1">
    <location>
        <position position="22"/>
    </location>
    <ligand>
        <name>Zn(2+)</name>
        <dbReference type="ChEBI" id="CHEBI:29105"/>
    </ligand>
</feature>
<dbReference type="PANTHER" id="PTHR43460">
    <property type="entry name" value="METHYLTRANSFERASE"/>
    <property type="match status" value="1"/>
</dbReference>
<dbReference type="OrthoDB" id="5522265at2"/>
<feature type="binding site" evidence="1">
    <location>
        <position position="26"/>
    </location>
    <ligand>
        <name>Zn(2+)</name>
        <dbReference type="ChEBI" id="CHEBI:29105"/>
    </ligand>
</feature>
<dbReference type="PIRSF" id="PIRSF018249">
    <property type="entry name" value="MyrA_prd"/>
    <property type="match status" value="1"/>
</dbReference>
<evidence type="ECO:0000256" key="1">
    <source>
        <dbReference type="PIRSR" id="PIRSR018249-1"/>
    </source>
</evidence>
<keyword evidence="1" id="KW-0862">Zinc</keyword>
<dbReference type="PANTHER" id="PTHR43460:SF1">
    <property type="entry name" value="METHYLTRANSFERASE TYPE 11 DOMAIN-CONTAINING PROTEIN"/>
    <property type="match status" value="1"/>
</dbReference>
<dbReference type="Pfam" id="PF21302">
    <property type="entry name" value="Zn_ribbon_RlmA"/>
    <property type="match status" value="1"/>
</dbReference>
<reference evidence="5 6" key="1">
    <citation type="journal article" date="2010" name="Stand. Genomic Sci.">
        <title>Complete genome sequence of Ilyobacter polytropus type strain (CuHbu1).</title>
        <authorList>
            <person name="Sikorski J."/>
            <person name="Chertkov O."/>
            <person name="Lapidus A."/>
            <person name="Nolan M."/>
            <person name="Lucas S."/>
            <person name="Del Rio T.G."/>
            <person name="Tice H."/>
            <person name="Cheng J.F."/>
            <person name="Tapia R."/>
            <person name="Han C."/>
            <person name="Goodwin L."/>
            <person name="Pitluck S."/>
            <person name="Liolios K."/>
            <person name="Ivanova N."/>
            <person name="Mavromatis K."/>
            <person name="Mikhailova N."/>
            <person name="Pati A."/>
            <person name="Chen A."/>
            <person name="Palaniappan K."/>
            <person name="Land M."/>
            <person name="Hauser L."/>
            <person name="Chang Y.J."/>
            <person name="Jeffries C.D."/>
            <person name="Brambilla E."/>
            <person name="Yasawong M."/>
            <person name="Rohde M."/>
            <person name="Pukall R."/>
            <person name="Spring S."/>
            <person name="Goker M."/>
            <person name="Woyke T."/>
            <person name="Bristow J."/>
            <person name="Eisen J.A."/>
            <person name="Markowitz V."/>
            <person name="Hugenholtz P."/>
            <person name="Kyrpides N.C."/>
            <person name="Klenk H.P."/>
        </authorList>
    </citation>
    <scope>NUCLEOTIDE SEQUENCE [LARGE SCALE GENOMIC DNA]</scope>
    <source>
        <strain evidence="6">ATCC 51220 / DSM 2926 / LMG 16218 / CuHBu1</strain>
    </source>
</reference>
<feature type="domain" description="Methyltransferase" evidence="3">
    <location>
        <begin position="86"/>
        <end position="192"/>
    </location>
</feature>
<evidence type="ECO:0000259" key="4">
    <source>
        <dbReference type="Pfam" id="PF21302"/>
    </source>
</evidence>
<dbReference type="HOGENOM" id="CLU_050931_0_0_0"/>
<dbReference type="SUPFAM" id="SSF53335">
    <property type="entry name" value="S-adenosyl-L-methionine-dependent methyltransferases"/>
    <property type="match status" value="1"/>
</dbReference>
<dbReference type="GO" id="GO:0008168">
    <property type="term" value="F:methyltransferase activity"/>
    <property type="evidence" value="ECO:0007669"/>
    <property type="project" value="InterPro"/>
</dbReference>
<protein>
    <submittedName>
        <fullName evidence="5">rRNA (Guanine-N(1)-)-methyltransferase</fullName>
    </submittedName>
</protein>
<dbReference type="KEGG" id="ipo:Ilyop_0344"/>
<dbReference type="CDD" id="cd02440">
    <property type="entry name" value="AdoMet_MTases"/>
    <property type="match status" value="1"/>
</dbReference>
<evidence type="ECO:0000256" key="2">
    <source>
        <dbReference type="PIRSR" id="PIRSR018249-2"/>
    </source>
</evidence>
<dbReference type="InterPro" id="IPR029063">
    <property type="entry name" value="SAM-dependent_MTases_sf"/>
</dbReference>
<feature type="binding site" evidence="2">
    <location>
        <position position="68"/>
    </location>
    <ligand>
        <name>S-adenosyl-L-methionine</name>
        <dbReference type="ChEBI" id="CHEBI:59789"/>
    </ligand>
</feature>
<evidence type="ECO:0000313" key="5">
    <source>
        <dbReference type="EMBL" id="ADO82133.1"/>
    </source>
</evidence>
<keyword evidence="2" id="KW-0949">S-adenosyl-L-methionine</keyword>
<feature type="binding site" evidence="2">
    <location>
        <position position="189"/>
    </location>
    <ligand>
        <name>S-adenosyl-L-methionine</name>
        <dbReference type="ChEBI" id="CHEBI:59789"/>
    </ligand>
</feature>
<feature type="binding site" evidence="1">
    <location>
        <position position="6"/>
    </location>
    <ligand>
        <name>Zn(2+)</name>
        <dbReference type="ChEBI" id="CHEBI:29105"/>
    </ligand>
</feature>
<dbReference type="InterPro" id="IPR025714">
    <property type="entry name" value="Methyltranfer_dom"/>
</dbReference>
<keyword evidence="1" id="KW-0479">Metal-binding</keyword>
<dbReference type="InterPro" id="IPR048647">
    <property type="entry name" value="RlmA_N"/>
</dbReference>
<dbReference type="InterPro" id="IPR052939">
    <property type="entry name" value="23S_rRNA_MeTrnsfrase_RlmA"/>
</dbReference>
<evidence type="ECO:0000259" key="3">
    <source>
        <dbReference type="Pfam" id="PF13847"/>
    </source>
</evidence>
<sequence length="278" mass="32146">MGLLVCPICKEELLKIERSFRCKNNHNYDMAKQGYLNLLLSSKKKSKNPGDDREMVESRKRFLEAGFYKKISEKVNIMVAESAAKEKELKILDIGCGEGYYTNRLKSFLEEKNKTVEMLGIDISKEAVLAASKSYKEISWFVASGGELPIKDNALDFVLCMFSRIVPEEYNRVIKDKGYLVVASTGGKHLLEMKQVLYKDVKTDFYRPEKHLADFFQLEKTVNVKYTETIKGNENIKSLFDMTPYKWRSPKEGVDRLYLLDELKVTIDVNLDLFRKKV</sequence>
<feature type="binding site" evidence="2">
    <location>
        <begin position="98"/>
        <end position="99"/>
    </location>
    <ligand>
        <name>S-adenosyl-L-methionine</name>
        <dbReference type="ChEBI" id="CHEBI:59789"/>
    </ligand>
</feature>